<comment type="caution">
    <text evidence="1">The sequence shown here is derived from an EMBL/GenBank/DDBJ whole genome shotgun (WGS) entry which is preliminary data.</text>
</comment>
<sequence length="213" mass="24175">MADGLNDARAIRIAEIMTDFRNLQHYIAQIRVSPSPEEFYLQGYTLVRECHAEAQAILNAPFNANTSPGEDVEQQKALLKAYGPISLPRDVTLTLLSSRVLLDSSIRRFRCQRVYLRATAAMRWINSRSAILREEGASSSALQKVDASLQSVSIRHYLTAEQQWTQGWTNGELQELASITDEYVEFSLRSEDVQQGKWLHEDPGLAIIQQYLF</sequence>
<protein>
    <submittedName>
        <fullName evidence="1">Uncharacterized protein</fullName>
    </submittedName>
</protein>
<dbReference type="Proteomes" id="UP000034182">
    <property type="component" value="Unassembled WGS sequence"/>
</dbReference>
<dbReference type="AlphaFoldDB" id="A0A0G2DT56"/>
<name>A0A0G2DT56_9PEZI</name>
<gene>
    <name evidence="1" type="ORF">UCDDS831_g09031</name>
</gene>
<accession>A0A0G2DT56</accession>
<reference evidence="1 2" key="2">
    <citation type="submission" date="2015-05" db="EMBL/GenBank/DDBJ databases">
        <title>Distinctive expansion of gene families associated with plant cell wall degradation and secondary metabolism in the genomes of grapevine trunk pathogens.</title>
        <authorList>
            <person name="Lawrence D.P."/>
            <person name="Travadon R."/>
            <person name="Rolshausen P.E."/>
            <person name="Baumgartner K."/>
        </authorList>
    </citation>
    <scope>NUCLEOTIDE SEQUENCE [LARGE SCALE GENOMIC DNA]</scope>
    <source>
        <strain evidence="1">DS831</strain>
    </source>
</reference>
<reference evidence="1 2" key="1">
    <citation type="submission" date="2015-03" db="EMBL/GenBank/DDBJ databases">
        <authorList>
            <person name="Morales-Cruz A."/>
            <person name="Amrine K.C."/>
            <person name="Cantu D."/>
        </authorList>
    </citation>
    <scope>NUCLEOTIDE SEQUENCE [LARGE SCALE GENOMIC DNA]</scope>
    <source>
        <strain evidence="1">DS831</strain>
    </source>
</reference>
<evidence type="ECO:0000313" key="1">
    <source>
        <dbReference type="EMBL" id="KKY13426.1"/>
    </source>
</evidence>
<organism evidence="1 2">
    <name type="scientific">Diplodia seriata</name>
    <dbReference type="NCBI Taxonomy" id="420778"/>
    <lineage>
        <taxon>Eukaryota</taxon>
        <taxon>Fungi</taxon>
        <taxon>Dikarya</taxon>
        <taxon>Ascomycota</taxon>
        <taxon>Pezizomycotina</taxon>
        <taxon>Dothideomycetes</taxon>
        <taxon>Dothideomycetes incertae sedis</taxon>
        <taxon>Botryosphaeriales</taxon>
        <taxon>Botryosphaeriaceae</taxon>
        <taxon>Diplodia</taxon>
    </lineage>
</organism>
<evidence type="ECO:0000313" key="2">
    <source>
        <dbReference type="Proteomes" id="UP000034182"/>
    </source>
</evidence>
<dbReference type="EMBL" id="LAQI01000320">
    <property type="protein sequence ID" value="KKY13426.1"/>
    <property type="molecule type" value="Genomic_DNA"/>
</dbReference>
<proteinExistence type="predicted"/>